<dbReference type="EMBL" id="FPHC01000061">
    <property type="protein sequence ID" value="SFV60472.1"/>
    <property type="molecule type" value="Genomic_DNA"/>
</dbReference>
<dbReference type="Pfam" id="PF05235">
    <property type="entry name" value="CHAD"/>
    <property type="match status" value="1"/>
</dbReference>
<dbReference type="InterPro" id="IPR007899">
    <property type="entry name" value="CHAD_dom"/>
</dbReference>
<sequence>MAGVEIERKFLFRPCAPKKFLNDLGVTYTKYSMQQYYISTEKYPNIRYRKKNNNFYKTIKSGDGLVRREEEFAVTQEEFLKHLDKHSGRIIEKDRFVFVYDDITYELDIFKKDLKGLCYLEVEFSDEISAKAFELPDIFSSLNIAEVTEDSRFNNVSLSIPGSIPSLHTDLEKLDRKMKLVLPKVINTYPISIEPFESTETAILAMLQNKAQKIDECRKNLLDEPNSFDKLYDFWVSMRKAKAVLEEFEEFFDSTWFSRHLQNISQLMAQTNAKRDIGLFLVDIENYRGLLSNKRSDDLDKIVNILKNKYDEYEAKTTGLANSELLTYEISALERPKIDKNQHNKTLQQPIVISVMRILQNRIENIIQDGKDIDRVTNLNGHHHLRIQFKKLCCIIEDTETFILNDKYVNAITMVKNIENLLGEYHDLQFQRIFLISLLNDIGKEDTKMKKTIKKLRDLINIKELENQTIFQKDLKLFMNEHKNLKQLFKY</sequence>
<dbReference type="PANTHER" id="PTHR40114">
    <property type="entry name" value="SLR0698 PROTEIN"/>
    <property type="match status" value="1"/>
</dbReference>
<dbReference type="SMART" id="SM01118">
    <property type="entry name" value="CYTH"/>
    <property type="match status" value="1"/>
</dbReference>
<dbReference type="Gene3D" id="1.40.20.10">
    <property type="entry name" value="CHAD domain"/>
    <property type="match status" value="1"/>
</dbReference>
<dbReference type="PANTHER" id="PTHR40114:SF1">
    <property type="entry name" value="SLR0698 PROTEIN"/>
    <property type="match status" value="1"/>
</dbReference>
<proteinExistence type="predicted"/>
<accession>A0A1W1C426</accession>
<dbReference type="InterPro" id="IPR033469">
    <property type="entry name" value="CYTH-like_dom_sf"/>
</dbReference>
<protein>
    <recommendedName>
        <fullName evidence="1">CYTH domain-containing protein</fullName>
    </recommendedName>
</protein>
<gene>
    <name evidence="2" type="ORF">MNB_SV-6-1852</name>
</gene>
<feature type="domain" description="CYTH" evidence="1">
    <location>
        <begin position="3"/>
        <end position="160"/>
    </location>
</feature>
<evidence type="ECO:0000313" key="2">
    <source>
        <dbReference type="EMBL" id="SFV60472.1"/>
    </source>
</evidence>
<name>A0A1W1C426_9ZZZZ</name>
<reference evidence="2" key="1">
    <citation type="submission" date="2016-10" db="EMBL/GenBank/DDBJ databases">
        <authorList>
            <person name="de Groot N.N."/>
        </authorList>
    </citation>
    <scope>NUCLEOTIDE SEQUENCE</scope>
</reference>
<dbReference type="SUPFAM" id="SSF55154">
    <property type="entry name" value="CYTH-like phosphatases"/>
    <property type="match status" value="1"/>
</dbReference>
<dbReference type="AlphaFoldDB" id="A0A1W1C426"/>
<evidence type="ECO:0000259" key="1">
    <source>
        <dbReference type="PROSITE" id="PS51707"/>
    </source>
</evidence>
<dbReference type="InterPro" id="IPR012042">
    <property type="entry name" value="NeuTTM/CthTTM-like"/>
</dbReference>
<organism evidence="2">
    <name type="scientific">hydrothermal vent metagenome</name>
    <dbReference type="NCBI Taxonomy" id="652676"/>
    <lineage>
        <taxon>unclassified sequences</taxon>
        <taxon>metagenomes</taxon>
        <taxon>ecological metagenomes</taxon>
    </lineage>
</organism>
<dbReference type="PROSITE" id="PS51707">
    <property type="entry name" value="CYTH"/>
    <property type="match status" value="1"/>
</dbReference>
<dbReference type="Gene3D" id="2.40.320.10">
    <property type="entry name" value="Hypothetical Protein Pfu-838710-001"/>
    <property type="match status" value="1"/>
</dbReference>
<dbReference type="InterPro" id="IPR038186">
    <property type="entry name" value="CHAD_dom_sf"/>
</dbReference>
<dbReference type="InterPro" id="IPR023577">
    <property type="entry name" value="CYTH_domain"/>
</dbReference>